<dbReference type="SUPFAM" id="SSF102546">
    <property type="entry name" value="RbsD-like"/>
    <property type="match status" value="1"/>
</dbReference>
<evidence type="ECO:0000256" key="5">
    <source>
        <dbReference type="ARBA" id="ARBA00023277"/>
    </source>
</evidence>
<evidence type="ECO:0000256" key="1">
    <source>
        <dbReference type="ARBA" id="ARBA00000223"/>
    </source>
</evidence>
<keyword evidence="8" id="KW-1185">Reference proteome</keyword>
<dbReference type="NCBIfam" id="NF008761">
    <property type="entry name" value="PRK11797.1"/>
    <property type="match status" value="1"/>
</dbReference>
<dbReference type="InterPro" id="IPR007721">
    <property type="entry name" value="RbsD_FucU"/>
</dbReference>
<name>A0ABP3TW77_9CLOT</name>
<evidence type="ECO:0000256" key="2">
    <source>
        <dbReference type="ARBA" id="ARBA00012862"/>
    </source>
</evidence>
<sequence length="131" mass="14469">MKKTGILHKDISELVAAIGHTDSIIICDAGFPIPSGVKRIDLGVEENLPTTLDLIRVILKELPVEKIIVAKETEEVSPERYDEMVSFFPGVERKLIPHIDFKEISKNAKAVIKTGDCTPYSNIILIAGVPY</sequence>
<keyword evidence="5 6" id="KW-0119">Carbohydrate metabolism</keyword>
<dbReference type="InterPro" id="IPR023750">
    <property type="entry name" value="RbsD-like_sf"/>
</dbReference>
<feature type="binding site" evidence="6">
    <location>
        <position position="98"/>
    </location>
    <ligand>
        <name>substrate</name>
    </ligand>
</feature>
<dbReference type="EMBL" id="BAAACF010000001">
    <property type="protein sequence ID" value="GAA0719220.1"/>
    <property type="molecule type" value="Genomic_DNA"/>
</dbReference>
<comment type="caution">
    <text evidence="7">The sequence shown here is derived from an EMBL/GenBank/DDBJ whole genome shotgun (WGS) entry which is preliminary data.</text>
</comment>
<comment type="catalytic activity">
    <reaction evidence="1 6">
        <text>beta-D-ribopyranose = beta-D-ribofuranose</text>
        <dbReference type="Rhea" id="RHEA:25432"/>
        <dbReference type="ChEBI" id="CHEBI:27476"/>
        <dbReference type="ChEBI" id="CHEBI:47002"/>
        <dbReference type="EC" id="5.4.99.62"/>
    </reaction>
</comment>
<dbReference type="PANTHER" id="PTHR37831:SF1">
    <property type="entry name" value="D-RIBOSE PYRANASE"/>
    <property type="match status" value="1"/>
</dbReference>
<dbReference type="InterPro" id="IPR023064">
    <property type="entry name" value="D-ribose_pyranase"/>
</dbReference>
<comment type="subcellular location">
    <subcellularLocation>
        <location evidence="6">Cytoplasm</location>
    </subcellularLocation>
</comment>
<dbReference type="EC" id="5.4.99.62" evidence="2 6"/>
<evidence type="ECO:0000256" key="6">
    <source>
        <dbReference type="HAMAP-Rule" id="MF_01661"/>
    </source>
</evidence>
<dbReference type="Pfam" id="PF05025">
    <property type="entry name" value="RbsD_FucU"/>
    <property type="match status" value="1"/>
</dbReference>
<comment type="subunit">
    <text evidence="6">Homodecamer.</text>
</comment>
<gene>
    <name evidence="6 7" type="primary">rbsD</name>
    <name evidence="7" type="ORF">GCM10008905_06940</name>
</gene>
<proteinExistence type="inferred from homology"/>
<comment type="pathway">
    <text evidence="6">Carbohydrate metabolism; D-ribose degradation; D-ribose 5-phosphate from beta-D-ribopyranose: step 1/2.</text>
</comment>
<comment type="function">
    <text evidence="6">Catalyzes the interconversion of beta-pyran and beta-furan forms of D-ribose.</text>
</comment>
<feature type="binding site" evidence="6">
    <location>
        <begin position="120"/>
        <end position="122"/>
    </location>
    <ligand>
        <name>substrate</name>
    </ligand>
</feature>
<dbReference type="RefSeq" id="WP_343766689.1">
    <property type="nucleotide sequence ID" value="NZ_BAAACF010000001.1"/>
</dbReference>
<reference evidence="8" key="1">
    <citation type="journal article" date="2019" name="Int. J. Syst. Evol. Microbiol.">
        <title>The Global Catalogue of Microorganisms (GCM) 10K type strain sequencing project: providing services to taxonomists for standard genome sequencing and annotation.</title>
        <authorList>
            <consortium name="The Broad Institute Genomics Platform"/>
            <consortium name="The Broad Institute Genome Sequencing Center for Infectious Disease"/>
            <person name="Wu L."/>
            <person name="Ma J."/>
        </authorList>
    </citation>
    <scope>NUCLEOTIDE SEQUENCE [LARGE SCALE GENOMIC DNA]</scope>
    <source>
        <strain evidence="8">JCM 1405</strain>
    </source>
</reference>
<dbReference type="HAMAP" id="MF_01661">
    <property type="entry name" value="D_rib_pyranase"/>
    <property type="match status" value="1"/>
</dbReference>
<protein>
    <recommendedName>
        <fullName evidence="2 6">D-ribose pyranase</fullName>
        <ecNumber evidence="2 6">5.4.99.62</ecNumber>
    </recommendedName>
</protein>
<keyword evidence="4 6" id="KW-0413">Isomerase</keyword>
<evidence type="ECO:0000256" key="3">
    <source>
        <dbReference type="ARBA" id="ARBA00022490"/>
    </source>
</evidence>
<organism evidence="7 8">
    <name type="scientific">Clostridium malenominatum</name>
    <dbReference type="NCBI Taxonomy" id="1539"/>
    <lineage>
        <taxon>Bacteria</taxon>
        <taxon>Bacillati</taxon>
        <taxon>Bacillota</taxon>
        <taxon>Clostridia</taxon>
        <taxon>Eubacteriales</taxon>
        <taxon>Clostridiaceae</taxon>
        <taxon>Clostridium</taxon>
    </lineage>
</organism>
<evidence type="ECO:0000256" key="4">
    <source>
        <dbReference type="ARBA" id="ARBA00023235"/>
    </source>
</evidence>
<comment type="similarity">
    <text evidence="6">Belongs to the RbsD / FucU family. RbsD subfamily.</text>
</comment>
<feature type="active site" description="Proton donor" evidence="6">
    <location>
        <position position="20"/>
    </location>
</feature>
<evidence type="ECO:0000313" key="8">
    <source>
        <dbReference type="Proteomes" id="UP001500339"/>
    </source>
</evidence>
<dbReference type="PANTHER" id="PTHR37831">
    <property type="entry name" value="D-RIBOSE PYRANASE"/>
    <property type="match status" value="1"/>
</dbReference>
<dbReference type="Gene3D" id="3.40.1650.10">
    <property type="entry name" value="RbsD-like domain"/>
    <property type="match status" value="1"/>
</dbReference>
<dbReference type="Proteomes" id="UP001500339">
    <property type="component" value="Unassembled WGS sequence"/>
</dbReference>
<evidence type="ECO:0000313" key="7">
    <source>
        <dbReference type="EMBL" id="GAA0719220.1"/>
    </source>
</evidence>
<feature type="binding site" evidence="6">
    <location>
        <position position="28"/>
    </location>
    <ligand>
        <name>substrate</name>
    </ligand>
</feature>
<accession>A0ABP3TW77</accession>
<keyword evidence="3 6" id="KW-0963">Cytoplasm</keyword>